<evidence type="ECO:0000256" key="4">
    <source>
        <dbReference type="ARBA" id="ARBA00023121"/>
    </source>
</evidence>
<dbReference type="PROSITE" id="PS01013">
    <property type="entry name" value="OSBP"/>
    <property type="match status" value="1"/>
</dbReference>
<dbReference type="InterPro" id="IPR037239">
    <property type="entry name" value="OSBP_sf"/>
</dbReference>
<evidence type="ECO:0000313" key="8">
    <source>
        <dbReference type="Proteomes" id="UP000748025"/>
    </source>
</evidence>
<feature type="region of interest" description="Disordered" evidence="6">
    <location>
        <begin position="1"/>
        <end position="32"/>
    </location>
</feature>
<keyword evidence="3" id="KW-0445">Lipid transport</keyword>
<dbReference type="FunFam" id="1.10.287.2720:FF:000001">
    <property type="entry name" value="Oxysterol-binding OBPalpha"/>
    <property type="match status" value="1"/>
</dbReference>
<evidence type="ECO:0000256" key="6">
    <source>
        <dbReference type="SAM" id="MobiDB-lite"/>
    </source>
</evidence>
<keyword evidence="8" id="KW-1185">Reference proteome</keyword>
<dbReference type="Gene3D" id="2.40.160.120">
    <property type="match status" value="1"/>
</dbReference>
<reference evidence="7" key="1">
    <citation type="journal article" date="2020" name="bioRxiv">
        <title>Whole genome comparisons of ergot fungi reveals the divergence and evolution of species within the genus Claviceps are the result of varying mechanisms driving genome evolution and host range expansion.</title>
        <authorList>
            <person name="Wyka S.A."/>
            <person name="Mondo S.J."/>
            <person name="Liu M."/>
            <person name="Dettman J."/>
            <person name="Nalam V."/>
            <person name="Broders K.D."/>
        </authorList>
    </citation>
    <scope>NUCLEOTIDE SEQUENCE</scope>
    <source>
        <strain evidence="7">CCC 602</strain>
    </source>
</reference>
<dbReference type="Gene3D" id="3.30.70.3490">
    <property type="match status" value="1"/>
</dbReference>
<gene>
    <name evidence="7" type="ORF">E4U43_002022</name>
</gene>
<dbReference type="FunFam" id="2.40.160.120:FF:000007">
    <property type="entry name" value="Oxysterol binding protein"/>
    <property type="match status" value="1"/>
</dbReference>
<dbReference type="InterPro" id="IPR000648">
    <property type="entry name" value="Oxysterol-bd"/>
</dbReference>
<dbReference type="GO" id="GO:0005829">
    <property type="term" value="C:cytosol"/>
    <property type="evidence" value="ECO:0007669"/>
    <property type="project" value="TreeGrafter"/>
</dbReference>
<dbReference type="GO" id="GO:0016020">
    <property type="term" value="C:membrane"/>
    <property type="evidence" value="ECO:0007669"/>
    <property type="project" value="TreeGrafter"/>
</dbReference>
<name>A0A9P7N6W7_9HYPO</name>
<dbReference type="GO" id="GO:0032541">
    <property type="term" value="C:cortical endoplasmic reticulum"/>
    <property type="evidence" value="ECO:0007669"/>
    <property type="project" value="TreeGrafter"/>
</dbReference>
<organism evidence="7 8">
    <name type="scientific">Claviceps pusilla</name>
    <dbReference type="NCBI Taxonomy" id="123648"/>
    <lineage>
        <taxon>Eukaryota</taxon>
        <taxon>Fungi</taxon>
        <taxon>Dikarya</taxon>
        <taxon>Ascomycota</taxon>
        <taxon>Pezizomycotina</taxon>
        <taxon>Sordariomycetes</taxon>
        <taxon>Hypocreomycetidae</taxon>
        <taxon>Hypocreales</taxon>
        <taxon>Clavicipitaceae</taxon>
        <taxon>Claviceps</taxon>
    </lineage>
</organism>
<dbReference type="EMBL" id="SRPW01001685">
    <property type="protein sequence ID" value="KAG5999522.1"/>
    <property type="molecule type" value="Genomic_DNA"/>
</dbReference>
<dbReference type="PANTHER" id="PTHR10972:SF102">
    <property type="entry name" value="OXYSTEROL-BINDING PROTEIN"/>
    <property type="match status" value="1"/>
</dbReference>
<feature type="region of interest" description="Disordered" evidence="6">
    <location>
        <begin position="453"/>
        <end position="472"/>
    </location>
</feature>
<keyword evidence="4" id="KW-0446">Lipid-binding</keyword>
<feature type="compositionally biased region" description="Polar residues" evidence="6">
    <location>
        <begin position="1"/>
        <end position="16"/>
    </location>
</feature>
<dbReference type="Proteomes" id="UP000748025">
    <property type="component" value="Unassembled WGS sequence"/>
</dbReference>
<dbReference type="GO" id="GO:0006869">
    <property type="term" value="P:lipid transport"/>
    <property type="evidence" value="ECO:0007669"/>
    <property type="project" value="UniProtKB-KW"/>
</dbReference>
<proteinExistence type="inferred from homology"/>
<dbReference type="Pfam" id="PF01237">
    <property type="entry name" value="Oxysterol_BP"/>
    <property type="match status" value="1"/>
</dbReference>
<evidence type="ECO:0000313" key="7">
    <source>
        <dbReference type="EMBL" id="KAG5999522.1"/>
    </source>
</evidence>
<comment type="caution">
    <text evidence="7">The sequence shown here is derived from an EMBL/GenBank/DDBJ whole genome shotgun (WGS) entry which is preliminary data.</text>
</comment>
<dbReference type="GO" id="GO:0032934">
    <property type="term" value="F:sterol binding"/>
    <property type="evidence" value="ECO:0007669"/>
    <property type="project" value="TreeGrafter"/>
</dbReference>
<dbReference type="Gene3D" id="1.10.287.2720">
    <property type="match status" value="1"/>
</dbReference>
<evidence type="ECO:0008006" key="9">
    <source>
        <dbReference type="Google" id="ProtNLM"/>
    </source>
</evidence>
<dbReference type="OrthoDB" id="14833at2759"/>
<protein>
    <recommendedName>
        <fullName evidence="9">Oxysterol-binding protein</fullName>
    </recommendedName>
</protein>
<dbReference type="SUPFAM" id="SSF144000">
    <property type="entry name" value="Oxysterol-binding protein-like"/>
    <property type="match status" value="1"/>
</dbReference>
<dbReference type="PANTHER" id="PTHR10972">
    <property type="entry name" value="OXYSTEROL-BINDING PROTEIN-RELATED"/>
    <property type="match status" value="1"/>
</dbReference>
<keyword evidence="2" id="KW-0813">Transport</keyword>
<comment type="similarity">
    <text evidence="1 5">Belongs to the OSBP family.</text>
</comment>
<evidence type="ECO:0000256" key="2">
    <source>
        <dbReference type="ARBA" id="ARBA00022448"/>
    </source>
</evidence>
<evidence type="ECO:0000256" key="3">
    <source>
        <dbReference type="ARBA" id="ARBA00023055"/>
    </source>
</evidence>
<sequence length="523" mass="58475">MLSNWFAQPQGSNCSSADEARTPSENDADTQVMEPDQGNVLSHIISQLRPGADLSRVVLPTFILEPRSMLERITNFMCHPEMLLHIPNIDDPVERFVSVVKFYLSGWHIRPSGVKKPLNPILGEIFSCYWELDANKKAYYISEQTSHHPPKSSYFYMAPDYHIRIDGTLKPRSRFLGNSAASLMEGIAYLSLLNRGKNRGTGEQYILTQPNMYARGILFGKMKYELGDHSFVRCPELDLIADIDFKTKGWVSGTYNAIGGFIKRESTGEVLYELSGLWSEEMYIKDIKVSRGTCPPSQAGVIWVILTPSHQTGHKDAFFNAATSKPSAPQVRPLDEQGERESQKLWLSTAKAVKERNHEVATTEKTKIEDRQREEAAKRAQDGVEWHPRLFRQVKSSDPVGEDLEWIIHTHIDPQASPEEQTKQFLSIYPVLSGQKLDGGDLVIPPRKEARSKVGSAEAGNPSLIDFAGNDAPESAPAAVVEANKQPNDIKHLLQSTGKPADGGPLLDFTQEMKKDVPHAEQK</sequence>
<accession>A0A9P7N6W7</accession>
<evidence type="ECO:0000256" key="5">
    <source>
        <dbReference type="RuleBase" id="RU003844"/>
    </source>
</evidence>
<dbReference type="AlphaFoldDB" id="A0A9P7N6W7"/>
<evidence type="ECO:0000256" key="1">
    <source>
        <dbReference type="ARBA" id="ARBA00008842"/>
    </source>
</evidence>
<dbReference type="InterPro" id="IPR018494">
    <property type="entry name" value="Oxysterol-bd_CS"/>
</dbReference>